<dbReference type="AlphaFoldDB" id="A0A6C0CW14"/>
<organism evidence="2">
    <name type="scientific">viral metagenome</name>
    <dbReference type="NCBI Taxonomy" id="1070528"/>
    <lineage>
        <taxon>unclassified sequences</taxon>
        <taxon>metagenomes</taxon>
        <taxon>organismal metagenomes</taxon>
    </lineage>
</organism>
<proteinExistence type="predicted"/>
<sequence>MILIQLYIFISKKIVPDLIFLNLFTHPSWLLVYVYLLILRS</sequence>
<keyword evidence="1" id="KW-0812">Transmembrane</keyword>
<keyword evidence="1" id="KW-1133">Transmembrane helix</keyword>
<evidence type="ECO:0000313" key="2">
    <source>
        <dbReference type="EMBL" id="QHT07695.1"/>
    </source>
</evidence>
<protein>
    <submittedName>
        <fullName evidence="2">Uncharacterized protein</fullName>
    </submittedName>
</protein>
<accession>A0A6C0CW14</accession>
<evidence type="ECO:0000256" key="1">
    <source>
        <dbReference type="SAM" id="Phobius"/>
    </source>
</evidence>
<reference evidence="2" key="1">
    <citation type="journal article" date="2020" name="Nature">
        <title>Giant virus diversity and host interactions through global metagenomics.</title>
        <authorList>
            <person name="Schulz F."/>
            <person name="Roux S."/>
            <person name="Paez-Espino D."/>
            <person name="Jungbluth S."/>
            <person name="Walsh D.A."/>
            <person name="Denef V.J."/>
            <person name="McMahon K.D."/>
            <person name="Konstantinidis K.T."/>
            <person name="Eloe-Fadrosh E.A."/>
            <person name="Kyrpides N.C."/>
            <person name="Woyke T."/>
        </authorList>
    </citation>
    <scope>NUCLEOTIDE SEQUENCE</scope>
    <source>
        <strain evidence="2">GVMAG-M-3300021964-36</strain>
    </source>
</reference>
<keyword evidence="1" id="KW-0472">Membrane</keyword>
<name>A0A6C0CW14_9ZZZZ</name>
<feature type="transmembrane region" description="Helical" evidence="1">
    <location>
        <begin position="19"/>
        <end position="39"/>
    </location>
</feature>
<dbReference type="EMBL" id="MN739484">
    <property type="protein sequence ID" value="QHT07695.1"/>
    <property type="molecule type" value="Genomic_DNA"/>
</dbReference>